<organism evidence="1 2">
    <name type="scientific">Holotrichia oblita</name>
    <name type="common">Chafer beetle</name>
    <dbReference type="NCBI Taxonomy" id="644536"/>
    <lineage>
        <taxon>Eukaryota</taxon>
        <taxon>Metazoa</taxon>
        <taxon>Ecdysozoa</taxon>
        <taxon>Arthropoda</taxon>
        <taxon>Hexapoda</taxon>
        <taxon>Insecta</taxon>
        <taxon>Pterygota</taxon>
        <taxon>Neoptera</taxon>
        <taxon>Endopterygota</taxon>
        <taxon>Coleoptera</taxon>
        <taxon>Polyphaga</taxon>
        <taxon>Scarabaeiformia</taxon>
        <taxon>Scarabaeidae</taxon>
        <taxon>Melolonthinae</taxon>
        <taxon>Holotrichia</taxon>
    </lineage>
</organism>
<evidence type="ECO:0000313" key="2">
    <source>
        <dbReference type="Proteomes" id="UP001056778"/>
    </source>
</evidence>
<accession>A0ACB9T3H9</accession>
<reference evidence="1" key="1">
    <citation type="submission" date="2022-04" db="EMBL/GenBank/DDBJ databases">
        <title>Chromosome-scale genome assembly of Holotrichia oblita Faldermann.</title>
        <authorList>
            <person name="Rongchong L."/>
        </authorList>
    </citation>
    <scope>NUCLEOTIDE SEQUENCE</scope>
    <source>
        <strain evidence="1">81SQS9</strain>
    </source>
</reference>
<dbReference type="EMBL" id="CM043019">
    <property type="protein sequence ID" value="KAI4461368.1"/>
    <property type="molecule type" value="Genomic_DNA"/>
</dbReference>
<comment type="caution">
    <text evidence="1">The sequence shown here is derived from an EMBL/GenBank/DDBJ whole genome shotgun (WGS) entry which is preliminary data.</text>
</comment>
<protein>
    <submittedName>
        <fullName evidence="1">Polycomb group protein</fullName>
    </submittedName>
</protein>
<sequence>MSEIKYQDHILEAIDQLRRRKARPDADRIFNSLTRRHAIDFSDAKTALEKCVENGVVLKVEYKGNISYRNAAKKFSHLKRDSQGEIIRDPSKPNKNFTGLLTRAIAELVLLEPDYLELGVPGAELIKNILSKDSVRYTKKYVSILLDKEVESGSLIRMENGNFLVGPAKNDGQSRKFENENIKLSDLTGGNTHEIIFGGVKIKKKPGPKPGFKKAKSIDSFTLNGKLDNGKLRVGGRRKRAKKVFDPSDNNIPKKRGRPVGSLNKSTIEKQLAKLSDNDSRPESRSSNNSHKEQGGVCSVCHLQNKKGPTDRMIACRECSNKVNFYIHHLICQYSFPAHFSCLNGEDMMLRMYPDNTWQCPHCKTCVICYETSDAGYLAVCSICADAYHMGCHQPKIIDKIKLGSKWLCINCQMPEQLAVNDIQLGFSNIDALSKDHGDSMSPTSQFSGNSSPINFRSSPSPPSPTPPTLSPQAHLNGHGTSPAFSIKSESPSFKDLDLDENIDPSIPDASNWTYDEVYNYFAQYFPEEAKVFKEQEIDGPSLLLMKRIDVLTSLKLKLGPALKIYRHVVKLQVRRDDPKLYWL</sequence>
<dbReference type="Proteomes" id="UP001056778">
    <property type="component" value="Chromosome 5"/>
</dbReference>
<proteinExistence type="predicted"/>
<evidence type="ECO:0000313" key="1">
    <source>
        <dbReference type="EMBL" id="KAI4461368.1"/>
    </source>
</evidence>
<name>A0ACB9T3H9_HOLOL</name>
<keyword evidence="2" id="KW-1185">Reference proteome</keyword>
<gene>
    <name evidence="1" type="ORF">MML48_5g00012556</name>
</gene>